<dbReference type="EMBL" id="JBAFUR010000008">
    <property type="protein sequence ID" value="MFG1255119.1"/>
    <property type="molecule type" value="Genomic_DNA"/>
</dbReference>
<keyword evidence="4 7" id="KW-0812">Transmembrane</keyword>
<feature type="transmembrane region" description="Helical" evidence="7">
    <location>
        <begin position="175"/>
        <end position="192"/>
    </location>
</feature>
<keyword evidence="6 7" id="KW-0472">Membrane</keyword>
<accession>A0ABW6ZQ63</accession>
<dbReference type="Proteomes" id="UP001604043">
    <property type="component" value="Unassembled WGS sequence"/>
</dbReference>
<protein>
    <submittedName>
        <fullName evidence="9">Rhomboid family intramembrane serine protease</fullName>
        <ecNumber evidence="9">3.4.21.-</ecNumber>
    </submittedName>
</protein>
<keyword evidence="5 7" id="KW-1133">Transmembrane helix</keyword>
<feature type="transmembrane region" description="Helical" evidence="7">
    <location>
        <begin position="18"/>
        <end position="34"/>
    </location>
</feature>
<feature type="transmembrane region" description="Helical" evidence="7">
    <location>
        <begin position="136"/>
        <end position="155"/>
    </location>
</feature>
<keyword evidence="9" id="KW-0645">Protease</keyword>
<name>A0ABW6ZQ63_9HYPH</name>
<feature type="transmembrane region" description="Helical" evidence="7">
    <location>
        <begin position="46"/>
        <end position="64"/>
    </location>
</feature>
<reference evidence="9 10" key="1">
    <citation type="submission" date="2024-02" db="EMBL/GenBank/DDBJ databases">
        <title>Expansion and revision of Xanthobacter and proposal of Roseixanthobacter gen. nov.</title>
        <authorList>
            <person name="Soltysiak M.P.M."/>
            <person name="Jalihal A."/>
            <person name="Ory A."/>
            <person name="Chrisophersen C."/>
            <person name="Lee A.D."/>
            <person name="Boulton J."/>
            <person name="Springer M."/>
        </authorList>
    </citation>
    <scope>NUCLEOTIDE SEQUENCE [LARGE SCALE GENOMIC DNA]</scope>
    <source>
        <strain evidence="9 10">CB5</strain>
    </source>
</reference>
<dbReference type="Pfam" id="PF01694">
    <property type="entry name" value="Rhomboid"/>
    <property type="match status" value="1"/>
</dbReference>
<keyword evidence="3" id="KW-0997">Cell inner membrane</keyword>
<feature type="domain" description="Peptidase S54 rhomboid" evidence="8">
    <location>
        <begin position="75"/>
        <end position="219"/>
    </location>
</feature>
<evidence type="ECO:0000313" key="10">
    <source>
        <dbReference type="Proteomes" id="UP001604043"/>
    </source>
</evidence>
<evidence type="ECO:0000259" key="8">
    <source>
        <dbReference type="Pfam" id="PF01694"/>
    </source>
</evidence>
<comment type="subcellular location">
    <subcellularLocation>
        <location evidence="1">Membrane</location>
        <topology evidence="1">Multi-pass membrane protein</topology>
    </subcellularLocation>
</comment>
<dbReference type="SUPFAM" id="SSF144091">
    <property type="entry name" value="Rhomboid-like"/>
    <property type="match status" value="1"/>
</dbReference>
<evidence type="ECO:0000256" key="2">
    <source>
        <dbReference type="ARBA" id="ARBA00022475"/>
    </source>
</evidence>
<dbReference type="InterPro" id="IPR035952">
    <property type="entry name" value="Rhomboid-like_sf"/>
</dbReference>
<dbReference type="RefSeq" id="WP_394010117.1">
    <property type="nucleotide sequence ID" value="NZ_JBAFUR010000008.1"/>
</dbReference>
<dbReference type="EC" id="3.4.21.-" evidence="9"/>
<evidence type="ECO:0000256" key="5">
    <source>
        <dbReference type="ARBA" id="ARBA00022989"/>
    </source>
</evidence>
<feature type="transmembrane region" description="Helical" evidence="7">
    <location>
        <begin position="198"/>
        <end position="217"/>
    </location>
</feature>
<dbReference type="PANTHER" id="PTHR43066:SF26">
    <property type="entry name" value="RHOMBOID PROTEASE GLPG"/>
    <property type="match status" value="1"/>
</dbReference>
<comment type="caution">
    <text evidence="9">The sequence shown here is derived from an EMBL/GenBank/DDBJ whole genome shotgun (WGS) entry which is preliminary data.</text>
</comment>
<proteinExistence type="predicted"/>
<evidence type="ECO:0000256" key="6">
    <source>
        <dbReference type="ARBA" id="ARBA00023136"/>
    </source>
</evidence>
<dbReference type="InterPro" id="IPR022764">
    <property type="entry name" value="Peptidase_S54_rhomboid_dom"/>
</dbReference>
<feature type="transmembrane region" description="Helical" evidence="7">
    <location>
        <begin position="112"/>
        <end position="130"/>
    </location>
</feature>
<sequence>MFVPLADTNPLEHVRRPYVTWGLVALNVFVFVALQHGAFGPVSEAGVLGFGAIPAVVSGVAILPEGYERLPPALTLVSYMFLHGGWLHLIGNMAFLMVFADNVEDAMGHARFLLFYLLCGVIAGLVHVVAEPGSEAPLVGASGAVAGVIAAYLVLHPNIRLWALVLMKIPLRVPAYWAIGAWFGLQVWQILSSTDQETAWWAHVGGFLAGAVLVALMRRPGVALFDRDPSGVPSIREQGVRTPRRSER</sequence>
<dbReference type="GO" id="GO:0008233">
    <property type="term" value="F:peptidase activity"/>
    <property type="evidence" value="ECO:0007669"/>
    <property type="project" value="UniProtKB-KW"/>
</dbReference>
<evidence type="ECO:0000256" key="4">
    <source>
        <dbReference type="ARBA" id="ARBA00022692"/>
    </source>
</evidence>
<keyword evidence="9" id="KW-0378">Hydrolase</keyword>
<evidence type="ECO:0000256" key="3">
    <source>
        <dbReference type="ARBA" id="ARBA00022519"/>
    </source>
</evidence>
<feature type="transmembrane region" description="Helical" evidence="7">
    <location>
        <begin position="76"/>
        <end position="100"/>
    </location>
</feature>
<keyword evidence="2" id="KW-1003">Cell membrane</keyword>
<organism evidence="9 10">
    <name type="scientific">Xanthobacter aminoxidans</name>
    <dbReference type="NCBI Taxonomy" id="186280"/>
    <lineage>
        <taxon>Bacteria</taxon>
        <taxon>Pseudomonadati</taxon>
        <taxon>Pseudomonadota</taxon>
        <taxon>Alphaproteobacteria</taxon>
        <taxon>Hyphomicrobiales</taxon>
        <taxon>Xanthobacteraceae</taxon>
        <taxon>Xanthobacter</taxon>
    </lineage>
</organism>
<gene>
    <name evidence="9" type="ORF">V5F30_23120</name>
</gene>
<dbReference type="Gene3D" id="1.20.1540.10">
    <property type="entry name" value="Rhomboid-like"/>
    <property type="match status" value="1"/>
</dbReference>
<evidence type="ECO:0000256" key="1">
    <source>
        <dbReference type="ARBA" id="ARBA00004141"/>
    </source>
</evidence>
<dbReference type="GO" id="GO:0006508">
    <property type="term" value="P:proteolysis"/>
    <property type="evidence" value="ECO:0007669"/>
    <property type="project" value="UniProtKB-KW"/>
</dbReference>
<keyword evidence="10" id="KW-1185">Reference proteome</keyword>
<dbReference type="PANTHER" id="PTHR43066">
    <property type="entry name" value="RHOMBOID-RELATED PROTEIN"/>
    <property type="match status" value="1"/>
</dbReference>
<evidence type="ECO:0000313" key="9">
    <source>
        <dbReference type="EMBL" id="MFG1255119.1"/>
    </source>
</evidence>
<evidence type="ECO:0000256" key="7">
    <source>
        <dbReference type="SAM" id="Phobius"/>
    </source>
</evidence>